<name>A0AAI8VPR1_9PEZI</name>
<evidence type="ECO:0000256" key="4">
    <source>
        <dbReference type="ARBA" id="ARBA00022771"/>
    </source>
</evidence>
<evidence type="ECO:0000256" key="3">
    <source>
        <dbReference type="ARBA" id="ARBA00022723"/>
    </source>
</evidence>
<dbReference type="InterPro" id="IPR003323">
    <property type="entry name" value="OTU_dom"/>
</dbReference>
<keyword evidence="12" id="KW-1185">Reference proteome</keyword>
<keyword evidence="4" id="KW-0863">Zinc-finger</keyword>
<dbReference type="GO" id="GO:0005829">
    <property type="term" value="C:cytosol"/>
    <property type="evidence" value="ECO:0007669"/>
    <property type="project" value="TreeGrafter"/>
</dbReference>
<organism evidence="11 12">
    <name type="scientific">Anthostomella pinea</name>
    <dbReference type="NCBI Taxonomy" id="933095"/>
    <lineage>
        <taxon>Eukaryota</taxon>
        <taxon>Fungi</taxon>
        <taxon>Dikarya</taxon>
        <taxon>Ascomycota</taxon>
        <taxon>Pezizomycotina</taxon>
        <taxon>Sordariomycetes</taxon>
        <taxon>Xylariomycetidae</taxon>
        <taxon>Xylariales</taxon>
        <taxon>Xylariaceae</taxon>
        <taxon>Anthostomella</taxon>
    </lineage>
</organism>
<dbReference type="Gene3D" id="3.90.70.80">
    <property type="match status" value="1"/>
</dbReference>
<comment type="catalytic activity">
    <reaction evidence="1 9">
        <text>Thiol-dependent hydrolysis of ester, thioester, amide, peptide and isopeptide bonds formed by the C-terminal Gly of ubiquitin (a 76-residue protein attached to proteins as an intracellular targeting signal).</text>
        <dbReference type="EC" id="3.4.19.12"/>
    </reaction>
</comment>
<dbReference type="PROSITE" id="PS50802">
    <property type="entry name" value="OTU"/>
    <property type="match status" value="1"/>
</dbReference>
<dbReference type="EC" id="3.4.19.12" evidence="9"/>
<keyword evidence="6 9" id="KW-0378">Hydrolase</keyword>
<keyword evidence="2" id="KW-0645">Protease</keyword>
<protein>
    <recommendedName>
        <fullName evidence="9">Ubiquitin thioesterase OTU</fullName>
        <ecNumber evidence="9">3.4.19.12</ecNumber>
    </recommendedName>
</protein>
<dbReference type="PANTHER" id="PTHR13312:SF0">
    <property type="entry name" value="UBIQUITIN THIOESTERASE OTU1"/>
    <property type="match status" value="1"/>
</dbReference>
<dbReference type="AlphaFoldDB" id="A0AAI8VPR1"/>
<keyword evidence="9" id="KW-0963">Cytoplasm</keyword>
<comment type="caution">
    <text evidence="11">The sequence shown here is derived from an EMBL/GenBank/DDBJ whole genome shotgun (WGS) entry which is preliminary data.</text>
</comment>
<dbReference type="GO" id="GO:0030968">
    <property type="term" value="P:endoplasmic reticulum unfolded protein response"/>
    <property type="evidence" value="ECO:0007669"/>
    <property type="project" value="TreeGrafter"/>
</dbReference>
<dbReference type="InterPro" id="IPR038765">
    <property type="entry name" value="Papain-like_cys_pep_sf"/>
</dbReference>
<dbReference type="Pfam" id="PF24560">
    <property type="entry name" value="zf-C2H2_OTU1_C"/>
    <property type="match status" value="1"/>
</dbReference>
<evidence type="ECO:0000256" key="5">
    <source>
        <dbReference type="ARBA" id="ARBA00022786"/>
    </source>
</evidence>
<evidence type="ECO:0000256" key="9">
    <source>
        <dbReference type="RuleBase" id="RU367104"/>
    </source>
</evidence>
<dbReference type="GO" id="GO:0016579">
    <property type="term" value="P:protein deubiquitination"/>
    <property type="evidence" value="ECO:0007669"/>
    <property type="project" value="TreeGrafter"/>
</dbReference>
<evidence type="ECO:0000313" key="11">
    <source>
        <dbReference type="EMBL" id="CAJ2508812.1"/>
    </source>
</evidence>
<keyword evidence="7 9" id="KW-0788">Thiol protease</keyword>
<dbReference type="PANTHER" id="PTHR13312">
    <property type="entry name" value="HIV-INDUCED PROTEIN-7-LIKE PROTEASE"/>
    <property type="match status" value="1"/>
</dbReference>
<reference evidence="11" key="1">
    <citation type="submission" date="2023-10" db="EMBL/GenBank/DDBJ databases">
        <authorList>
            <person name="Hackl T."/>
        </authorList>
    </citation>
    <scope>NUCLEOTIDE SEQUENCE</scope>
</reference>
<keyword evidence="3" id="KW-0479">Metal-binding</keyword>
<evidence type="ECO:0000256" key="6">
    <source>
        <dbReference type="ARBA" id="ARBA00022801"/>
    </source>
</evidence>
<dbReference type="GO" id="GO:0004843">
    <property type="term" value="F:cysteine-type deubiquitinase activity"/>
    <property type="evidence" value="ECO:0007669"/>
    <property type="project" value="UniProtKB-UniRule"/>
</dbReference>
<comment type="function">
    <text evidence="9">Hydrolase that can remove conjugated ubiquitin from proteins and may therefore play an important regulatory role at the level of protein turnover by preventing degradation.</text>
</comment>
<dbReference type="SUPFAM" id="SSF54001">
    <property type="entry name" value="Cysteine proteinases"/>
    <property type="match status" value="1"/>
</dbReference>
<comment type="subcellular location">
    <subcellularLocation>
        <location evidence="9">Cytoplasm</location>
    </subcellularLocation>
</comment>
<dbReference type="GO" id="GO:0005634">
    <property type="term" value="C:nucleus"/>
    <property type="evidence" value="ECO:0007669"/>
    <property type="project" value="TreeGrafter"/>
</dbReference>
<feature type="domain" description="OTU" evidence="10">
    <location>
        <begin position="112"/>
        <end position="238"/>
    </location>
</feature>
<dbReference type="InterPro" id="IPR057766">
    <property type="entry name" value="Znf-C2H2_OTU1-like_C"/>
</dbReference>
<gene>
    <name evidence="11" type="ORF">KHLLAP_LOCUS9280</name>
</gene>
<dbReference type="Gene3D" id="3.10.20.90">
    <property type="entry name" value="Phosphatidylinositol 3-kinase Catalytic Subunit, Chain A, domain 1"/>
    <property type="match status" value="1"/>
</dbReference>
<evidence type="ECO:0000256" key="8">
    <source>
        <dbReference type="ARBA" id="ARBA00022833"/>
    </source>
</evidence>
<evidence type="ECO:0000313" key="12">
    <source>
        <dbReference type="Proteomes" id="UP001295740"/>
    </source>
</evidence>
<proteinExistence type="predicted"/>
<sequence>MKLRYKAPSGGGTIEVDDAATVAQLLETVKSTTGFADVTVKYGWPPQALGPDQHHVALQTLGLQRESLTVVPVENLPTEVSATPQAVQASKSAPGIKDQNISVLIPESNSSLVLRVMPDDNSCLFTAVGGALRGLPPSPDGYTPGMLRRIVTDHIRSNPSKFNAAVLESSPDAYCTRMMRPDTWGGAMELGILSEEFNLEICVVDVKTGAVIRYGEGNYDMRCIMVYSNIHYDRIAEIFVEGQEEMDFDVTRWAVETSDHLITRAQEMCKELKEKHQYFTDTSAFVVTCNECGWIGQGEQQLIKHARDTGHSDITEIKDK</sequence>
<evidence type="ECO:0000259" key="10">
    <source>
        <dbReference type="PROSITE" id="PS50802"/>
    </source>
</evidence>
<dbReference type="GO" id="GO:0036503">
    <property type="term" value="P:ERAD pathway"/>
    <property type="evidence" value="ECO:0007669"/>
    <property type="project" value="TreeGrafter"/>
</dbReference>
<evidence type="ECO:0000256" key="2">
    <source>
        <dbReference type="ARBA" id="ARBA00022670"/>
    </source>
</evidence>
<evidence type="ECO:0000256" key="7">
    <source>
        <dbReference type="ARBA" id="ARBA00022807"/>
    </source>
</evidence>
<dbReference type="Proteomes" id="UP001295740">
    <property type="component" value="Unassembled WGS sequence"/>
</dbReference>
<keyword evidence="8" id="KW-0862">Zinc</keyword>
<dbReference type="InterPro" id="IPR048857">
    <property type="entry name" value="OTU1_Ubl"/>
</dbReference>
<dbReference type="EMBL" id="CAUWAG010000012">
    <property type="protein sequence ID" value="CAJ2508812.1"/>
    <property type="molecule type" value="Genomic_DNA"/>
</dbReference>
<dbReference type="Pfam" id="PF02338">
    <property type="entry name" value="OTU"/>
    <property type="match status" value="1"/>
</dbReference>
<dbReference type="Pfam" id="PF21403">
    <property type="entry name" value="OTU1_UBXL"/>
    <property type="match status" value="1"/>
</dbReference>
<dbReference type="CDD" id="cd22745">
    <property type="entry name" value="OTU_OTU1"/>
    <property type="match status" value="1"/>
</dbReference>
<keyword evidence="5 9" id="KW-0833">Ubl conjugation pathway</keyword>
<accession>A0AAI8VPR1</accession>
<evidence type="ECO:0000256" key="1">
    <source>
        <dbReference type="ARBA" id="ARBA00000707"/>
    </source>
</evidence>